<evidence type="ECO:0000256" key="2">
    <source>
        <dbReference type="SAM" id="SignalP"/>
    </source>
</evidence>
<feature type="region of interest" description="Disordered" evidence="1">
    <location>
        <begin position="24"/>
        <end position="62"/>
    </location>
</feature>
<dbReference type="EMBL" id="VDGI01000007">
    <property type="protein sequence ID" value="TQR20183.1"/>
    <property type="molecule type" value="Genomic_DNA"/>
</dbReference>
<reference evidence="3 4" key="1">
    <citation type="submission" date="2019-06" db="EMBL/GenBank/DDBJ databases">
        <title>Psychrobacillus vulpis sp. nov., a new species isolated from feces of a red fox that inhabits in The Tablas de Daimiel Natural Park, Albacete, Spain.</title>
        <authorList>
            <person name="Rodriguez M."/>
            <person name="Reina J.C."/>
            <person name="Bejar V."/>
            <person name="Llamas I."/>
        </authorList>
    </citation>
    <scope>NUCLEOTIDE SEQUENCE [LARGE SCALE GENOMIC DNA]</scope>
    <source>
        <strain evidence="3 4">Z8</strain>
    </source>
</reference>
<dbReference type="Proteomes" id="UP000316626">
    <property type="component" value="Unassembled WGS sequence"/>
</dbReference>
<name>A0A544TRV3_9BACI</name>
<keyword evidence="2" id="KW-0732">Signal</keyword>
<protein>
    <recommendedName>
        <fullName evidence="5">Lipoprotein</fullName>
    </recommendedName>
</protein>
<organism evidence="3 4">
    <name type="scientific">Psychrobacillus vulpis</name>
    <dbReference type="NCBI Taxonomy" id="2325572"/>
    <lineage>
        <taxon>Bacteria</taxon>
        <taxon>Bacillati</taxon>
        <taxon>Bacillota</taxon>
        <taxon>Bacilli</taxon>
        <taxon>Bacillales</taxon>
        <taxon>Bacillaceae</taxon>
        <taxon>Psychrobacillus</taxon>
    </lineage>
</organism>
<keyword evidence="4" id="KW-1185">Reference proteome</keyword>
<evidence type="ECO:0000313" key="3">
    <source>
        <dbReference type="EMBL" id="TQR20183.1"/>
    </source>
</evidence>
<evidence type="ECO:0000313" key="4">
    <source>
        <dbReference type="Proteomes" id="UP000316626"/>
    </source>
</evidence>
<dbReference type="PROSITE" id="PS51257">
    <property type="entry name" value="PROKAR_LIPOPROTEIN"/>
    <property type="match status" value="1"/>
</dbReference>
<dbReference type="RefSeq" id="WP_142642161.1">
    <property type="nucleotide sequence ID" value="NZ_VDGI01000007.1"/>
</dbReference>
<proteinExistence type="predicted"/>
<dbReference type="OrthoDB" id="2735367at2"/>
<accession>A0A544TRV3</accession>
<feature type="compositionally biased region" description="Low complexity" evidence="1">
    <location>
        <begin position="37"/>
        <end position="56"/>
    </location>
</feature>
<sequence length="207" mass="22555">MKKITSLLSILLISIFITACGTTNTESQDTPDKQLNENENTEQTTTETGQVEGDTGSNTDAGQELKGIVTTSDNQNYSIVVAEGFELTGEEPNRDMLYNKTNDEQSMRIETFDATEVNLEDITSNLVETLKASNETGTVSEITDEQQLPIGDSVEEVKGFQIDTPDGKVSGYTFITNGMVVKLTVFDTKDAPALGTFIEMAKTIKSK</sequence>
<dbReference type="AlphaFoldDB" id="A0A544TRV3"/>
<feature type="signal peptide" evidence="2">
    <location>
        <begin position="1"/>
        <end position="19"/>
    </location>
</feature>
<feature type="chain" id="PRO_5039634060" description="Lipoprotein" evidence="2">
    <location>
        <begin position="20"/>
        <end position="207"/>
    </location>
</feature>
<evidence type="ECO:0000256" key="1">
    <source>
        <dbReference type="SAM" id="MobiDB-lite"/>
    </source>
</evidence>
<gene>
    <name evidence="3" type="ORF">FG384_08445</name>
</gene>
<evidence type="ECO:0008006" key="5">
    <source>
        <dbReference type="Google" id="ProtNLM"/>
    </source>
</evidence>
<comment type="caution">
    <text evidence="3">The sequence shown here is derived from an EMBL/GenBank/DDBJ whole genome shotgun (WGS) entry which is preliminary data.</text>
</comment>